<dbReference type="AlphaFoldDB" id="A0AAU8JFR6"/>
<organism evidence="2">
    <name type="scientific">Planktothricoides raciborskii GIHE-MW2</name>
    <dbReference type="NCBI Taxonomy" id="2792601"/>
    <lineage>
        <taxon>Bacteria</taxon>
        <taxon>Bacillati</taxon>
        <taxon>Cyanobacteriota</taxon>
        <taxon>Cyanophyceae</taxon>
        <taxon>Oscillatoriophycideae</taxon>
        <taxon>Oscillatoriales</taxon>
        <taxon>Oscillatoriaceae</taxon>
        <taxon>Planktothricoides</taxon>
    </lineage>
</organism>
<dbReference type="PANTHER" id="PTHR34610:SF4">
    <property type="entry name" value="SLL8027 PROTEIN"/>
    <property type="match status" value="1"/>
</dbReference>
<dbReference type="Pfam" id="PF13470">
    <property type="entry name" value="PIN_3"/>
    <property type="match status" value="1"/>
</dbReference>
<dbReference type="SMART" id="SM00670">
    <property type="entry name" value="PINc"/>
    <property type="match status" value="1"/>
</dbReference>
<dbReference type="NCBIfam" id="TIGR00305">
    <property type="entry name" value="putative toxin-antitoxin system toxin component, PIN family"/>
    <property type="match status" value="1"/>
</dbReference>
<dbReference type="SUPFAM" id="SSF88723">
    <property type="entry name" value="PIN domain-like"/>
    <property type="match status" value="1"/>
</dbReference>
<dbReference type="PANTHER" id="PTHR34610">
    <property type="entry name" value="SSL7007 PROTEIN"/>
    <property type="match status" value="1"/>
</dbReference>
<dbReference type="EMBL" id="CP159837">
    <property type="protein sequence ID" value="XCM37591.1"/>
    <property type="molecule type" value="Genomic_DNA"/>
</dbReference>
<feature type="domain" description="PIN" evidence="1">
    <location>
        <begin position="1"/>
        <end position="117"/>
    </location>
</feature>
<sequence>MKVVLDTNIWVSAVIWGGVPDEIVQLAEQGRITIAMSQELLDELEGTFNKTKLQPKLKALGLTGSTVIALIRSSVILYPIDELNVPELRDPDDTMVLATAIASQADAIITGDMDLRVLAEYQGIKIMAAQDFIQQYFDLGS</sequence>
<evidence type="ECO:0000259" key="1">
    <source>
        <dbReference type="SMART" id="SM00670"/>
    </source>
</evidence>
<name>A0AAU8JFR6_9CYAN</name>
<evidence type="ECO:0000313" key="2">
    <source>
        <dbReference type="EMBL" id="XCM37591.1"/>
    </source>
</evidence>
<dbReference type="InterPro" id="IPR002850">
    <property type="entry name" value="PIN_toxin-like"/>
</dbReference>
<dbReference type="RefSeq" id="WP_054465080.1">
    <property type="nucleotide sequence ID" value="NZ_CP159837.1"/>
</dbReference>
<protein>
    <submittedName>
        <fullName evidence="2">Toxin-antitoxin system toxin component, PIN family</fullName>
    </submittedName>
</protein>
<proteinExistence type="predicted"/>
<reference evidence="2" key="1">
    <citation type="submission" date="2024-07" db="EMBL/GenBank/DDBJ databases">
        <authorList>
            <person name="Kim Y.J."/>
            <person name="Jeong J.Y."/>
        </authorList>
    </citation>
    <scope>NUCLEOTIDE SEQUENCE</scope>
    <source>
        <strain evidence="2">GIHE-MW2</strain>
    </source>
</reference>
<gene>
    <name evidence="2" type="ORF">ABWT76_000361</name>
</gene>
<accession>A0AAU8JFR6</accession>
<dbReference type="Gene3D" id="3.40.50.1010">
    <property type="entry name" value="5'-nuclease"/>
    <property type="match status" value="1"/>
</dbReference>
<dbReference type="InterPro" id="IPR029060">
    <property type="entry name" value="PIN-like_dom_sf"/>
</dbReference>
<dbReference type="InterPro" id="IPR002716">
    <property type="entry name" value="PIN_dom"/>
</dbReference>